<dbReference type="Pfam" id="PF01535">
    <property type="entry name" value="PPR"/>
    <property type="match status" value="2"/>
</dbReference>
<dbReference type="Pfam" id="PF13041">
    <property type="entry name" value="PPR_2"/>
    <property type="match status" value="4"/>
</dbReference>
<evidence type="ECO:0000259" key="7">
    <source>
        <dbReference type="PROSITE" id="PS51792"/>
    </source>
</evidence>
<dbReference type="InterPro" id="IPR034751">
    <property type="entry name" value="Yippee"/>
</dbReference>
<evidence type="ECO:0000256" key="4">
    <source>
        <dbReference type="ARBA" id="ARBA00022833"/>
    </source>
</evidence>
<feature type="repeat" description="PPR" evidence="5">
    <location>
        <begin position="577"/>
        <end position="611"/>
    </location>
</feature>
<keyword evidence="3" id="KW-0677">Repeat</keyword>
<evidence type="ECO:0000256" key="3">
    <source>
        <dbReference type="ARBA" id="ARBA00022737"/>
    </source>
</evidence>
<reference evidence="9" key="2">
    <citation type="submission" date="2019-10" db="EMBL/GenBank/DDBJ databases">
        <title>A de novo genome assembly of a pear dwarfing rootstock.</title>
        <authorList>
            <person name="Wang F."/>
            <person name="Wang J."/>
            <person name="Li S."/>
            <person name="Zhang Y."/>
            <person name="Fang M."/>
            <person name="Ma L."/>
            <person name="Zhao Y."/>
            <person name="Jiang S."/>
        </authorList>
    </citation>
    <scope>NUCLEOTIDE SEQUENCE [LARGE SCALE GENOMIC DNA]</scope>
</reference>
<evidence type="ECO:0000256" key="5">
    <source>
        <dbReference type="PROSITE-ProRule" id="PRU00708"/>
    </source>
</evidence>
<dbReference type="PROSITE" id="PS51375">
    <property type="entry name" value="PPR"/>
    <property type="match status" value="9"/>
</dbReference>
<dbReference type="SUPFAM" id="SSF81901">
    <property type="entry name" value="HCP-like"/>
    <property type="match status" value="2"/>
</dbReference>
<dbReference type="EMBL" id="SMOL01000231">
    <property type="protein sequence ID" value="KAB2621954.1"/>
    <property type="molecule type" value="Genomic_DNA"/>
</dbReference>
<feature type="repeat" description="PPR" evidence="5">
    <location>
        <begin position="402"/>
        <end position="436"/>
    </location>
</feature>
<evidence type="ECO:0000256" key="2">
    <source>
        <dbReference type="ARBA" id="ARBA00022723"/>
    </source>
</evidence>
<dbReference type="Proteomes" id="UP000327157">
    <property type="component" value="Chromosome 4"/>
</dbReference>
<dbReference type="AlphaFoldDB" id="A0A5N5HFL7"/>
<feature type="repeat" description="PPR" evidence="5">
    <location>
        <begin position="263"/>
        <end position="297"/>
    </location>
</feature>
<feature type="repeat" description="PPR" evidence="5">
    <location>
        <begin position="472"/>
        <end position="506"/>
    </location>
</feature>
<dbReference type="OrthoDB" id="185373at2759"/>
<reference evidence="8 9" key="1">
    <citation type="submission" date="2019-09" db="EMBL/GenBank/DDBJ databases">
        <authorList>
            <person name="Ou C."/>
        </authorList>
    </citation>
    <scope>NUCLEOTIDE SEQUENCE [LARGE SCALE GENOMIC DNA]</scope>
    <source>
        <strain evidence="8">S2</strain>
        <tissue evidence="8">Leaf</tissue>
    </source>
</reference>
<feature type="repeat" description="PPR" evidence="5">
    <location>
        <begin position="437"/>
        <end position="471"/>
    </location>
</feature>
<dbReference type="GO" id="GO:0046872">
    <property type="term" value="F:metal ion binding"/>
    <property type="evidence" value="ECO:0007669"/>
    <property type="project" value="UniProtKB-KW"/>
</dbReference>
<dbReference type="Pfam" id="PF03226">
    <property type="entry name" value="Yippee-Mis18"/>
    <property type="match status" value="1"/>
</dbReference>
<feature type="repeat" description="PPR" evidence="5">
    <location>
        <begin position="542"/>
        <end position="576"/>
    </location>
</feature>
<proteinExistence type="inferred from homology"/>
<dbReference type="InterPro" id="IPR011990">
    <property type="entry name" value="TPR-like_helical_dom_sf"/>
</dbReference>
<feature type="domain" description="Yippee" evidence="7">
    <location>
        <begin position="12"/>
        <end position="109"/>
    </location>
</feature>
<name>A0A5N5HFL7_9ROSA</name>
<dbReference type="InterPro" id="IPR004910">
    <property type="entry name" value="Yippee/Mis18/Cereblon"/>
</dbReference>
<evidence type="ECO:0000256" key="1">
    <source>
        <dbReference type="ARBA" id="ARBA00007626"/>
    </source>
</evidence>
<comment type="similarity">
    <text evidence="1">Belongs to the PPR family. P subfamily.</text>
</comment>
<dbReference type="InterPro" id="IPR002885">
    <property type="entry name" value="PPR_rpt"/>
</dbReference>
<gene>
    <name evidence="8" type="ORF">D8674_024136</name>
</gene>
<feature type="repeat" description="PPR" evidence="5">
    <location>
        <begin position="507"/>
        <end position="541"/>
    </location>
</feature>
<dbReference type="PROSITE" id="PS51792">
    <property type="entry name" value="YIPPEE"/>
    <property type="match status" value="1"/>
</dbReference>
<feature type="repeat" description="PPR" evidence="5">
    <location>
        <begin position="298"/>
        <end position="332"/>
    </location>
</feature>
<comment type="caution">
    <text evidence="8">The sequence shown here is derived from an EMBL/GenBank/DDBJ whole genome shotgun (WGS) entry which is preliminary data.</text>
</comment>
<keyword evidence="2" id="KW-0479">Metal-binding</keyword>
<dbReference type="Gene3D" id="1.25.40.10">
    <property type="entry name" value="Tetratricopeptide repeat domain"/>
    <property type="match status" value="4"/>
</dbReference>
<protein>
    <submittedName>
        <fullName evidence="8">Pentatricopeptide repeat-containing protein</fullName>
    </submittedName>
</protein>
<accession>A0A5N5HFL7</accession>
<dbReference type="NCBIfam" id="TIGR00756">
    <property type="entry name" value="PPR"/>
    <property type="match status" value="10"/>
</dbReference>
<sequence length="668" mass="74576">MGRLFVTTLEENMYSCKHCRTHLGLVDDVISKSFHCRHGKAYLFDKVVNVTLGEQEERIMITGLHTVADIFCVSCGSNVGWKYEAAHEKSQKYKEGKFILESSGFPEKIAPKSDFPGKPTLENEFHENPVASDPNQGEFAAPTSQDSELTQTSVISTLLSHKSKPYSAVKYFKWAERERGFVRGVDAVCVLLHILMGSPNTQERAKMLLNQYVSGDSGPVPGVFVDHLVDCAKRFDFELESQRNMVEATRIKDGMVSCGNPINLVVATSLMKGYCVQGNLESALALFNTIIEDGLTPNRVTYAILIEYCCKNGNMEKAYELYKQMKHMDILPDVFIVNYLIRGFLKYRSFEDASKSFDEAVECGVANVFSYNNILSWLCGKGKVSEACSLWDKMMSKGVVPNVVSYNSKIHGYCRIGNMEHAHSVFVEMLKRGLKPNDVTYSILINGYFKNSDVGRAFDVFDDMVAAKISPTGFTVGIVIDGLCKAGRTSEASEMLKKIVARGFVPGCISYNTIIDGYIKEGDINSALAVYSKMCEREVSPNVVTYTSIINGFCKSNQIDMALKMWNEMKNKGIEVDVTAYSALIDGFCKRRDMRTARELFSELLQEGNLQEAFRLHDEMLDKGLVPDDNTYDTLVLRCWCGFIEAAAACLVRAGPLLVPIHQLVSLE</sequence>
<reference evidence="8 9" key="3">
    <citation type="submission" date="2019-11" db="EMBL/GenBank/DDBJ databases">
        <title>A de novo genome assembly of a pear dwarfing rootstock.</title>
        <authorList>
            <person name="Wang F."/>
            <person name="Wang J."/>
            <person name="Li S."/>
            <person name="Zhang Y."/>
            <person name="Fang M."/>
            <person name="Ma L."/>
            <person name="Zhao Y."/>
            <person name="Jiang S."/>
        </authorList>
    </citation>
    <scope>NUCLEOTIDE SEQUENCE [LARGE SCALE GENOMIC DNA]</scope>
    <source>
        <strain evidence="8">S2</strain>
        <tissue evidence="8">Leaf</tissue>
    </source>
</reference>
<dbReference type="PANTHER" id="PTHR47938:SF35">
    <property type="entry name" value="PENTATRICOPEPTIDE REPEAT-CONTAINING PROTEIN 4, MITOCHONDRIAL-RELATED"/>
    <property type="match status" value="1"/>
</dbReference>
<evidence type="ECO:0000256" key="6">
    <source>
        <dbReference type="SAM" id="MobiDB-lite"/>
    </source>
</evidence>
<keyword evidence="4" id="KW-0862">Zinc</keyword>
<dbReference type="PANTHER" id="PTHR47938">
    <property type="entry name" value="RESPIRATORY COMPLEX I CHAPERONE (CIA84), PUTATIVE (AFU_ORTHOLOGUE AFUA_2G06020)-RELATED"/>
    <property type="match status" value="1"/>
</dbReference>
<evidence type="ECO:0000313" key="9">
    <source>
        <dbReference type="Proteomes" id="UP000327157"/>
    </source>
</evidence>
<dbReference type="Pfam" id="PF12854">
    <property type="entry name" value="PPR_1"/>
    <property type="match status" value="2"/>
</dbReference>
<feature type="region of interest" description="Disordered" evidence="6">
    <location>
        <begin position="109"/>
        <end position="148"/>
    </location>
</feature>
<evidence type="ECO:0000313" key="8">
    <source>
        <dbReference type="EMBL" id="KAB2621954.1"/>
    </source>
</evidence>
<feature type="repeat" description="PPR" evidence="5">
    <location>
        <begin position="367"/>
        <end position="401"/>
    </location>
</feature>
<keyword evidence="9" id="KW-1185">Reference proteome</keyword>
<dbReference type="GO" id="GO:0003729">
    <property type="term" value="F:mRNA binding"/>
    <property type="evidence" value="ECO:0007669"/>
    <property type="project" value="TreeGrafter"/>
</dbReference>
<organism evidence="8 9">
    <name type="scientific">Pyrus ussuriensis x Pyrus communis</name>
    <dbReference type="NCBI Taxonomy" id="2448454"/>
    <lineage>
        <taxon>Eukaryota</taxon>
        <taxon>Viridiplantae</taxon>
        <taxon>Streptophyta</taxon>
        <taxon>Embryophyta</taxon>
        <taxon>Tracheophyta</taxon>
        <taxon>Spermatophyta</taxon>
        <taxon>Magnoliopsida</taxon>
        <taxon>eudicotyledons</taxon>
        <taxon>Gunneridae</taxon>
        <taxon>Pentapetalae</taxon>
        <taxon>rosids</taxon>
        <taxon>fabids</taxon>
        <taxon>Rosales</taxon>
        <taxon>Rosaceae</taxon>
        <taxon>Amygdaloideae</taxon>
        <taxon>Maleae</taxon>
        <taxon>Pyrus</taxon>
    </lineage>
</organism>